<dbReference type="Pfam" id="PF12836">
    <property type="entry name" value="HHH_3"/>
    <property type="match status" value="1"/>
</dbReference>
<evidence type="ECO:0000256" key="1">
    <source>
        <dbReference type="ARBA" id="ARBA00022701"/>
    </source>
</evidence>
<dbReference type="PANTHER" id="PTHR21180">
    <property type="entry name" value="ENDONUCLEASE/EXONUCLEASE/PHOSPHATASE FAMILY DOMAIN-CONTAINING PROTEIN 1"/>
    <property type="match status" value="1"/>
</dbReference>
<dbReference type="Proteomes" id="UP001151752">
    <property type="component" value="Chromosome 15W"/>
</dbReference>
<dbReference type="GO" id="GO:0005874">
    <property type="term" value="C:microtubule"/>
    <property type="evidence" value="ECO:0007669"/>
    <property type="project" value="UniProtKB-KW"/>
</dbReference>
<dbReference type="SUPFAM" id="SSF47781">
    <property type="entry name" value="RuvA domain 2-like"/>
    <property type="match status" value="1"/>
</dbReference>
<evidence type="ECO:0000313" key="4">
    <source>
        <dbReference type="EMBL" id="KAJ6688783.1"/>
    </source>
</evidence>
<keyword evidence="1" id="KW-0493">Microtubule</keyword>
<dbReference type="FunFam" id="1.10.150.280:FF:000003">
    <property type="entry name" value="Kinesin-like protein KIN-10C"/>
    <property type="match status" value="1"/>
</dbReference>
<evidence type="ECO:0000256" key="2">
    <source>
        <dbReference type="ARBA" id="ARBA00023175"/>
    </source>
</evidence>
<reference evidence="4" key="1">
    <citation type="submission" date="2022-11" db="EMBL/GenBank/DDBJ databases">
        <authorList>
            <person name="Hyden B.L."/>
            <person name="Feng K."/>
            <person name="Yates T."/>
            <person name="Jawdy S."/>
            <person name="Smart L.B."/>
            <person name="Muchero W."/>
        </authorList>
    </citation>
    <scope>NUCLEOTIDE SEQUENCE</scope>
    <source>
        <tissue evidence="4">Shoot tip</tissue>
    </source>
</reference>
<dbReference type="InterPro" id="IPR010994">
    <property type="entry name" value="RuvA_2-like"/>
</dbReference>
<dbReference type="InterPro" id="IPR051675">
    <property type="entry name" value="Endo/Exo/Phosphatase_dom_1"/>
</dbReference>
<organism evidence="4 5">
    <name type="scientific">Salix koriyanagi</name>
    <dbReference type="NCBI Taxonomy" id="2511006"/>
    <lineage>
        <taxon>Eukaryota</taxon>
        <taxon>Viridiplantae</taxon>
        <taxon>Streptophyta</taxon>
        <taxon>Embryophyta</taxon>
        <taxon>Tracheophyta</taxon>
        <taxon>Spermatophyta</taxon>
        <taxon>Magnoliopsida</taxon>
        <taxon>eudicotyledons</taxon>
        <taxon>Gunneridae</taxon>
        <taxon>Pentapetalae</taxon>
        <taxon>rosids</taxon>
        <taxon>fabids</taxon>
        <taxon>Malpighiales</taxon>
        <taxon>Salicaceae</taxon>
        <taxon>Saliceae</taxon>
        <taxon>Salix</taxon>
    </lineage>
</organism>
<keyword evidence="5" id="KW-1185">Reference proteome</keyword>
<sequence length="285" mass="31790">MTGDARKKDLNINTKIGDDIGELSMLDEGKEIDEESSNSIADECGWLWPPISTHLQDIVNNMRSLCSSSPTYMDTTPHNDGFHAETSTDIGEPATLNSSMRVSNRDITSFSTWEKFNARMKNDDNNKIALSTGELSMLNEGKKIDEESSKQVHETVNNMRSICSSTSSSMDIPPHSDAFHAQTSTDIGEPATYNSSMGVSNTDITSFSTWEKFTADSTRIKNSLAQDYLRLLNTADKEVLKKLKGIGEKRATYILELREDSPEPFKNLDDLKVIGLSAKQVKRWF</sequence>
<dbReference type="EMBL" id="JAPFFM010000019">
    <property type="protein sequence ID" value="KAJ6688783.1"/>
    <property type="molecule type" value="Genomic_DNA"/>
</dbReference>
<proteinExistence type="inferred from homology"/>
<dbReference type="AlphaFoldDB" id="A0A9Q0PIE1"/>
<name>A0A9Q0PIE1_9ROSI</name>
<gene>
    <name evidence="4" type="ORF">OIU74_017318</name>
</gene>
<accession>A0A9Q0PIE1</accession>
<protein>
    <submittedName>
        <fullName evidence="4">KINESIN-RELATED</fullName>
    </submittedName>
</protein>
<evidence type="ECO:0000256" key="3">
    <source>
        <dbReference type="ARBA" id="ARBA00061615"/>
    </source>
</evidence>
<dbReference type="PANTHER" id="PTHR21180:SF32">
    <property type="entry name" value="ENDONUCLEASE_EXONUCLEASE_PHOSPHATASE FAMILY DOMAIN-CONTAINING PROTEIN 1"/>
    <property type="match status" value="1"/>
</dbReference>
<comment type="similarity">
    <text evidence="3">Belongs to the TRAFAC class myosin-kinesin ATPase superfamily. Kinesin family. KIN-10 subfamily.</text>
</comment>
<comment type="caution">
    <text evidence="4">The sequence shown here is derived from an EMBL/GenBank/DDBJ whole genome shotgun (WGS) entry which is preliminary data.</text>
</comment>
<evidence type="ECO:0000313" key="5">
    <source>
        <dbReference type="Proteomes" id="UP001151752"/>
    </source>
</evidence>
<keyword evidence="2" id="KW-0505">Motor protein</keyword>
<dbReference type="Gene3D" id="1.10.150.280">
    <property type="entry name" value="AF1531-like domain"/>
    <property type="match status" value="1"/>
</dbReference>
<reference evidence="4" key="2">
    <citation type="journal article" date="2023" name="Int. J. Mol. Sci.">
        <title>De Novo Assembly and Annotation of 11 Diverse Shrub Willow (Salix) Genomes Reveals Novel Gene Organization in Sex-Linked Regions.</title>
        <authorList>
            <person name="Hyden B."/>
            <person name="Feng K."/>
            <person name="Yates T.B."/>
            <person name="Jawdy S."/>
            <person name="Cereghino C."/>
            <person name="Smart L.B."/>
            <person name="Muchero W."/>
        </authorList>
    </citation>
    <scope>NUCLEOTIDE SEQUENCE</scope>
    <source>
        <tissue evidence="4">Shoot tip</tissue>
    </source>
</reference>